<dbReference type="EMBL" id="ACJN02000002">
    <property type="protein sequence ID" value="EFI34785.1"/>
    <property type="molecule type" value="Genomic_DNA"/>
</dbReference>
<keyword evidence="2" id="KW-1185">Reference proteome</keyword>
<evidence type="ECO:0000313" key="2">
    <source>
        <dbReference type="Proteomes" id="UP000005496"/>
    </source>
</evidence>
<dbReference type="Proteomes" id="UP000005496">
    <property type="component" value="Unassembled WGS sequence"/>
</dbReference>
<protein>
    <recommendedName>
        <fullName evidence="3">DUF2993 domain-containing protein</fullName>
    </recommendedName>
</protein>
<gene>
    <name evidence="1" type="ORF">Dthio_PD2162</name>
</gene>
<dbReference type="RefSeq" id="WP_008870101.1">
    <property type="nucleotide sequence ID" value="NZ_ACJN02000002.1"/>
</dbReference>
<name>D6SPV9_9BACT</name>
<evidence type="ECO:0000313" key="1">
    <source>
        <dbReference type="EMBL" id="EFI34785.1"/>
    </source>
</evidence>
<comment type="caution">
    <text evidence="1">The sequence shown here is derived from an EMBL/GenBank/DDBJ whole genome shotgun (WGS) entry which is preliminary data.</text>
</comment>
<evidence type="ECO:0008006" key="3">
    <source>
        <dbReference type="Google" id="ProtNLM"/>
    </source>
</evidence>
<reference evidence="1" key="1">
    <citation type="submission" date="2010-05" db="EMBL/GenBank/DDBJ databases">
        <title>The draft genome of Desulfonatronospira thiodismutans ASO3-1.</title>
        <authorList>
            <consortium name="US DOE Joint Genome Institute (JGI-PGF)"/>
            <person name="Lucas S."/>
            <person name="Copeland A."/>
            <person name="Lapidus A."/>
            <person name="Cheng J.-F."/>
            <person name="Bruce D."/>
            <person name="Goodwin L."/>
            <person name="Pitluck S."/>
            <person name="Chertkov O."/>
            <person name="Brettin T."/>
            <person name="Detter J.C."/>
            <person name="Han C."/>
            <person name="Land M.L."/>
            <person name="Hauser L."/>
            <person name="Kyrpides N."/>
            <person name="Mikhailova N."/>
            <person name="Muyzer G."/>
            <person name="Woyke T."/>
        </authorList>
    </citation>
    <scope>NUCLEOTIDE SEQUENCE [LARGE SCALE GENOMIC DNA]</scope>
    <source>
        <strain evidence="1">ASO3-1</strain>
    </source>
</reference>
<organism evidence="1 2">
    <name type="scientific">Desulfonatronospira thiodismutans ASO3-1</name>
    <dbReference type="NCBI Taxonomy" id="555779"/>
    <lineage>
        <taxon>Bacteria</taxon>
        <taxon>Pseudomonadati</taxon>
        <taxon>Thermodesulfobacteriota</taxon>
        <taxon>Desulfovibrionia</taxon>
        <taxon>Desulfovibrionales</taxon>
        <taxon>Desulfonatronovibrionaceae</taxon>
        <taxon>Desulfonatronospira</taxon>
    </lineage>
</organism>
<proteinExistence type="predicted"/>
<accession>D6SPV9</accession>
<sequence>MNKGFSSLRDKVTSAVDKAGEFISKERSIQLSQKVINQALQAEEETVKGLRQKGLSRVQVDIEKDRIDATGLIQDKNMQFEIGLVPKEVSWNRQEQLMHFQVDGLKIKSTVQGVFPAIKTAFIHMVLTVIGAHRALKLTGLDIQEGSIRLDVRDLLKSAAGIAGLVQIKSIHAEPATLRIVYKPDIENVFNPHQ</sequence>
<dbReference type="AlphaFoldDB" id="D6SPV9"/>
<dbReference type="OrthoDB" id="6656383at2"/>